<dbReference type="AlphaFoldDB" id="A0A6I6KAN4"/>
<name>A0A6I6KAN4_9BACT</name>
<evidence type="ECO:0000259" key="1">
    <source>
        <dbReference type="Pfam" id="PF08818"/>
    </source>
</evidence>
<organism evidence="2 3">
    <name type="scientific">Maribellus comscasis</name>
    <dbReference type="NCBI Taxonomy" id="2681766"/>
    <lineage>
        <taxon>Bacteria</taxon>
        <taxon>Pseudomonadati</taxon>
        <taxon>Bacteroidota</taxon>
        <taxon>Bacteroidia</taxon>
        <taxon>Marinilabiliales</taxon>
        <taxon>Prolixibacteraceae</taxon>
        <taxon>Maribellus</taxon>
    </lineage>
</organism>
<reference evidence="2 3" key="1">
    <citation type="submission" date="2019-11" db="EMBL/GenBank/DDBJ databases">
        <authorList>
            <person name="Zheng R.K."/>
            <person name="Sun C.M."/>
        </authorList>
    </citation>
    <scope>NUCLEOTIDE SEQUENCE [LARGE SCALE GENOMIC DNA]</scope>
    <source>
        <strain evidence="2 3">WC007</strain>
    </source>
</reference>
<dbReference type="KEGG" id="mcos:GM418_27395"/>
<dbReference type="Gene3D" id="3.90.1150.200">
    <property type="match status" value="1"/>
</dbReference>
<dbReference type="InterPro" id="IPR014922">
    <property type="entry name" value="YdhG-like"/>
</dbReference>
<evidence type="ECO:0000313" key="3">
    <source>
        <dbReference type="Proteomes" id="UP000428260"/>
    </source>
</evidence>
<evidence type="ECO:0000313" key="2">
    <source>
        <dbReference type="EMBL" id="QGY47254.1"/>
    </source>
</evidence>
<dbReference type="Pfam" id="PF13376">
    <property type="entry name" value="OmdA"/>
    <property type="match status" value="1"/>
</dbReference>
<accession>A0A6I6KAN4</accession>
<dbReference type="EMBL" id="CP046401">
    <property type="protein sequence ID" value="QGY47254.1"/>
    <property type="molecule type" value="Genomic_DNA"/>
</dbReference>
<keyword evidence="3" id="KW-1185">Reference proteome</keyword>
<feature type="domain" description="YdhG-like" evidence="1">
    <location>
        <begin position="18"/>
        <end position="113"/>
    </location>
</feature>
<proteinExistence type="predicted"/>
<dbReference type="Proteomes" id="UP000428260">
    <property type="component" value="Chromosome"/>
</dbReference>
<dbReference type="RefSeq" id="WP_158870943.1">
    <property type="nucleotide sequence ID" value="NZ_CP046401.1"/>
</dbReference>
<dbReference type="PIRSF" id="PIRSF021308">
    <property type="entry name" value="UCP021308"/>
    <property type="match status" value="1"/>
</dbReference>
<dbReference type="SUPFAM" id="SSF159888">
    <property type="entry name" value="YdhG-like"/>
    <property type="match status" value="1"/>
</dbReference>
<protein>
    <recommendedName>
        <fullName evidence="1">YdhG-like domain-containing protein</fullName>
    </recommendedName>
</protein>
<dbReference type="Pfam" id="PF08818">
    <property type="entry name" value="DUF1801"/>
    <property type="match status" value="1"/>
</dbReference>
<dbReference type="InterPro" id="IPR016786">
    <property type="entry name" value="YdeI_bac"/>
</dbReference>
<gene>
    <name evidence="2" type="ORF">GM418_27395</name>
</gene>
<sequence length="197" mass="22821">MKYYKTVDEYILNTENGKEILIILREILKGTELKETIKWGSPVYTVNGKNVVGIGAFKSYAGIWFFQGALLKNEEGVLVNAQEGTTKALRQWRFSDVNEIDEKLVLKYVNEAIENQKKGKEIKADRKKTLVIPDELKEAFLKNKELEIAFNEFTTGKKREFADYISQAKQEATRLKRVEKIRPLILKNIGLNDKYRK</sequence>